<reference evidence="1 2" key="1">
    <citation type="journal article" date="2021" name="Int. J. Syst. Evol. Microbiol.">
        <title>Reticulibacter mediterranei gen. nov., sp. nov., within the new family Reticulibacteraceae fam. nov., and Ktedonospora formicarum gen. nov., sp. nov., Ktedonobacter robiniae sp. nov., Dictyobacter formicarum sp. nov. and Dictyobacter arantiisoli sp. nov., belonging to the class Ktedonobacteria.</title>
        <authorList>
            <person name="Yabe S."/>
            <person name="Zheng Y."/>
            <person name="Wang C.M."/>
            <person name="Sakai Y."/>
            <person name="Abe K."/>
            <person name="Yokota A."/>
            <person name="Donadio S."/>
            <person name="Cavaletti L."/>
            <person name="Monciardini P."/>
        </authorList>
    </citation>
    <scope>NUCLEOTIDE SEQUENCE [LARGE SCALE GENOMIC DNA]</scope>
    <source>
        <strain evidence="1 2">SOSP1-30</strain>
    </source>
</reference>
<dbReference type="RefSeq" id="WP_201373745.1">
    <property type="nucleotide sequence ID" value="NZ_BNJG01000002.1"/>
</dbReference>
<evidence type="ECO:0000313" key="2">
    <source>
        <dbReference type="Proteomes" id="UP000654345"/>
    </source>
</evidence>
<dbReference type="Proteomes" id="UP000654345">
    <property type="component" value="Unassembled WGS sequence"/>
</dbReference>
<organism evidence="1 2">
    <name type="scientific">Ktedonobacter robiniae</name>
    <dbReference type="NCBI Taxonomy" id="2778365"/>
    <lineage>
        <taxon>Bacteria</taxon>
        <taxon>Bacillati</taxon>
        <taxon>Chloroflexota</taxon>
        <taxon>Ktedonobacteria</taxon>
        <taxon>Ktedonobacterales</taxon>
        <taxon>Ktedonobacteraceae</taxon>
        <taxon>Ktedonobacter</taxon>
    </lineage>
</organism>
<dbReference type="Pfam" id="PF04655">
    <property type="entry name" value="APH_6_hur"/>
    <property type="match status" value="1"/>
</dbReference>
<protein>
    <submittedName>
        <fullName evidence="1">Streptomycin 6-kinase</fullName>
    </submittedName>
</protein>
<comment type="caution">
    <text evidence="1">The sequence shown here is derived from an EMBL/GenBank/DDBJ whole genome shotgun (WGS) entry which is preliminary data.</text>
</comment>
<keyword evidence="2" id="KW-1185">Reference proteome</keyword>
<sequence length="310" mass="34883">MFALPEDFLQFMRDVYGTEAANAWFQRLPSFLEECEERWQLKLLPPFENLSFHYVAPAVRADGTPVILKTCEFSDEFAHGLAALRLFNGRGIARLLESDEEQKVMVLERLQPGTMLASLVPEQDEQATSILAGVMRQLWRPAPTEHTFPTVEQLGQGLTQLRARYAGGYGPFPPRLVDEAMDLFVTLSASAPQTMLLHGDLQHHNILRSGDAWLAIDPKGVVGDPGYEVGASFYNPMPRILEVPNLEQMLARRVAQLSEELGMERARIRGWGLAQCVLNAWWCVVVNDRLSMNPPRGILRCAEILSRLKV</sequence>
<dbReference type="Gene3D" id="3.90.1200.10">
    <property type="match status" value="1"/>
</dbReference>
<proteinExistence type="predicted"/>
<dbReference type="InterPro" id="IPR006748">
    <property type="entry name" value="NH2Glyco/OHUrea_AB-resist_kin"/>
</dbReference>
<name>A0ABQ3UXC2_9CHLR</name>
<accession>A0ABQ3UXC2</accession>
<dbReference type="SUPFAM" id="SSF56112">
    <property type="entry name" value="Protein kinase-like (PK-like)"/>
    <property type="match status" value="1"/>
</dbReference>
<evidence type="ECO:0000313" key="1">
    <source>
        <dbReference type="EMBL" id="GHO57331.1"/>
    </source>
</evidence>
<dbReference type="InterPro" id="IPR011009">
    <property type="entry name" value="Kinase-like_dom_sf"/>
</dbReference>
<dbReference type="EMBL" id="BNJG01000002">
    <property type="protein sequence ID" value="GHO57331.1"/>
    <property type="molecule type" value="Genomic_DNA"/>
</dbReference>
<gene>
    <name evidence="1" type="ORF">KSB_58060</name>
</gene>